<evidence type="ECO:0000313" key="1">
    <source>
        <dbReference type="Proteomes" id="UP000887576"/>
    </source>
</evidence>
<name>A0AC34Q8U4_9BILA</name>
<sequence>MVDTGGNNAAGDVEVTKVLRTFYRLVQARPDKSVFVTDPTFSITLTTYISDDRPQIMQYMARILTALTESANNSKLVATLPNFESNLAKAIEKPFPPKIIHSLLVVQSRLNAARVKPKLPSMGTSSPAAPSIIKTTGTKMLVYQLTDNEPTKQETLQERCIPIKGVVSVCFSGSGPNVRSIFRVQDSFNSRILERCIFNCGYKKLQRIVRLDEGATQTYELSRDEVFALTPEEQEAEKNELPQYLDDNLMVFDASQCVVPNNHVGNNSGSWFSGVKAYLPFW</sequence>
<proteinExistence type="predicted"/>
<organism evidence="1 2">
    <name type="scientific">Panagrolaimus sp. JU765</name>
    <dbReference type="NCBI Taxonomy" id="591449"/>
    <lineage>
        <taxon>Eukaryota</taxon>
        <taxon>Metazoa</taxon>
        <taxon>Ecdysozoa</taxon>
        <taxon>Nematoda</taxon>
        <taxon>Chromadorea</taxon>
        <taxon>Rhabditida</taxon>
        <taxon>Tylenchina</taxon>
        <taxon>Panagrolaimomorpha</taxon>
        <taxon>Panagrolaimoidea</taxon>
        <taxon>Panagrolaimidae</taxon>
        <taxon>Panagrolaimus</taxon>
    </lineage>
</organism>
<dbReference type="WBParaSite" id="JU765_v2.g13876.t1">
    <property type="protein sequence ID" value="JU765_v2.g13876.t1"/>
    <property type="gene ID" value="JU765_v2.g13876"/>
</dbReference>
<accession>A0AC34Q8U4</accession>
<evidence type="ECO:0000313" key="2">
    <source>
        <dbReference type="WBParaSite" id="JU765_v2.g13876.t1"/>
    </source>
</evidence>
<reference evidence="2" key="1">
    <citation type="submission" date="2022-11" db="UniProtKB">
        <authorList>
            <consortium name="WormBaseParasite"/>
        </authorList>
    </citation>
    <scope>IDENTIFICATION</scope>
</reference>
<protein>
    <submittedName>
        <fullName evidence="2">Uncharacterized protein</fullName>
    </submittedName>
</protein>
<dbReference type="Proteomes" id="UP000887576">
    <property type="component" value="Unplaced"/>
</dbReference>